<dbReference type="AlphaFoldDB" id="A0AAW3GNI6"/>
<keyword evidence="1" id="KW-0812">Transmembrane</keyword>
<dbReference type="Proteomes" id="UP000032278">
    <property type="component" value="Unassembled WGS sequence"/>
</dbReference>
<feature type="transmembrane region" description="Helical" evidence="1">
    <location>
        <begin position="12"/>
        <end position="36"/>
    </location>
</feature>
<dbReference type="EMBL" id="JAUE01000028">
    <property type="protein sequence ID" value="KIS18305.1"/>
    <property type="molecule type" value="Genomic_DNA"/>
</dbReference>
<keyword evidence="1" id="KW-1133">Transmembrane helix</keyword>
<sequence length="127" mass="14571">MFSDGLFNLPYIFWMVILVIFIPILIIGGISIATLIRLGIKERTIGAFHIENGILFIHGIIPKKLIITQIETIEINSHLLTKNGRKCFVNIIMKDNRTAGFLITHNIEDELKRFKQELLNNGYFGLF</sequence>
<proteinExistence type="predicted"/>
<protein>
    <recommendedName>
        <fullName evidence="4">DUF304 domain-containing protein</fullName>
    </recommendedName>
</protein>
<comment type="caution">
    <text evidence="2">The sequence shown here is derived from an EMBL/GenBank/DDBJ whole genome shotgun (WGS) entry which is preliminary data.</text>
</comment>
<evidence type="ECO:0000313" key="2">
    <source>
        <dbReference type="EMBL" id="KIS18305.1"/>
    </source>
</evidence>
<keyword evidence="1" id="KW-0472">Membrane</keyword>
<dbReference type="RefSeq" id="WP_043036665.1">
    <property type="nucleotide sequence ID" value="NZ_JAUE01000028.1"/>
</dbReference>
<reference evidence="2 3" key="1">
    <citation type="submission" date="2013-11" db="EMBL/GenBank/DDBJ databases">
        <authorList>
            <person name="da Piedade I."/>
            <person name="Tang M.H.E."/>
            <person name="Bojesen A.M."/>
        </authorList>
    </citation>
    <scope>NUCLEOTIDE SEQUENCE [LARGE SCALE GENOMIC DNA]</scope>
    <source>
        <strain evidence="2 3">Sz4is</strain>
    </source>
</reference>
<evidence type="ECO:0000256" key="1">
    <source>
        <dbReference type="SAM" id="Phobius"/>
    </source>
</evidence>
<organism evidence="2 3">
    <name type="scientific">Streptococcus equi subsp. zooepidemicus Sz4is</name>
    <dbReference type="NCBI Taxonomy" id="1381082"/>
    <lineage>
        <taxon>Bacteria</taxon>
        <taxon>Bacillati</taxon>
        <taxon>Bacillota</taxon>
        <taxon>Bacilli</taxon>
        <taxon>Lactobacillales</taxon>
        <taxon>Streptococcaceae</taxon>
        <taxon>Streptococcus</taxon>
    </lineage>
</organism>
<gene>
    <name evidence="2" type="ORF">AT55_02005</name>
</gene>
<accession>A0AAW3GNI6</accession>
<evidence type="ECO:0000313" key="3">
    <source>
        <dbReference type="Proteomes" id="UP000032278"/>
    </source>
</evidence>
<evidence type="ECO:0008006" key="4">
    <source>
        <dbReference type="Google" id="ProtNLM"/>
    </source>
</evidence>
<name>A0AAW3GNI6_STRSZ</name>